<gene>
    <name evidence="6" type="ORF">ACFO0S_01280</name>
</gene>
<dbReference type="InterPro" id="IPR020583">
    <property type="entry name" value="Inositol_monoP_metal-BS"/>
</dbReference>
<proteinExistence type="predicted"/>
<evidence type="ECO:0000256" key="5">
    <source>
        <dbReference type="ARBA" id="ARBA00022842"/>
    </source>
</evidence>
<keyword evidence="5" id="KW-0460">Magnesium</keyword>
<dbReference type="PROSITE" id="PS00630">
    <property type="entry name" value="IMP_2"/>
    <property type="match status" value="1"/>
</dbReference>
<reference evidence="7" key="1">
    <citation type="journal article" date="2019" name="Int. J. Syst. Evol. Microbiol.">
        <title>The Global Catalogue of Microorganisms (GCM) 10K type strain sequencing project: providing services to taxonomists for standard genome sequencing and annotation.</title>
        <authorList>
            <consortium name="The Broad Institute Genomics Platform"/>
            <consortium name="The Broad Institute Genome Sequencing Center for Infectious Disease"/>
            <person name="Wu L."/>
            <person name="Ma J."/>
        </authorList>
    </citation>
    <scope>NUCLEOTIDE SEQUENCE [LARGE SCALE GENOMIC DNA]</scope>
    <source>
        <strain evidence="7">CCUG 50353</strain>
    </source>
</reference>
<dbReference type="PANTHER" id="PTHR20854">
    <property type="entry name" value="INOSITOL MONOPHOSPHATASE"/>
    <property type="match status" value="1"/>
</dbReference>
<dbReference type="Pfam" id="PF00459">
    <property type="entry name" value="Inositol_P"/>
    <property type="match status" value="1"/>
</dbReference>
<dbReference type="InterPro" id="IPR000760">
    <property type="entry name" value="Inositol_monophosphatase-like"/>
</dbReference>
<evidence type="ECO:0000313" key="7">
    <source>
        <dbReference type="Proteomes" id="UP001595733"/>
    </source>
</evidence>
<dbReference type="PANTHER" id="PTHR20854:SF4">
    <property type="entry name" value="INOSITOL-1-MONOPHOSPHATASE-RELATED"/>
    <property type="match status" value="1"/>
</dbReference>
<evidence type="ECO:0000313" key="6">
    <source>
        <dbReference type="EMBL" id="MFC4353695.1"/>
    </source>
</evidence>
<accession>A0ABV8UT95</accession>
<evidence type="ECO:0000256" key="3">
    <source>
        <dbReference type="ARBA" id="ARBA00022723"/>
    </source>
</evidence>
<dbReference type="Gene3D" id="3.30.540.10">
    <property type="entry name" value="Fructose-1,6-Bisphosphatase, subunit A, domain 1"/>
    <property type="match status" value="1"/>
</dbReference>
<dbReference type="RefSeq" id="WP_378139340.1">
    <property type="nucleotide sequence ID" value="NZ_JBHSEF010000008.1"/>
</dbReference>
<dbReference type="PRINTS" id="PR00377">
    <property type="entry name" value="IMPHPHTASES"/>
</dbReference>
<organism evidence="6 7">
    <name type="scientific">Chryseomicrobium palamuruense</name>
    <dbReference type="NCBI Taxonomy" id="682973"/>
    <lineage>
        <taxon>Bacteria</taxon>
        <taxon>Bacillati</taxon>
        <taxon>Bacillota</taxon>
        <taxon>Bacilli</taxon>
        <taxon>Bacillales</taxon>
        <taxon>Caryophanaceae</taxon>
        <taxon>Chryseomicrobium</taxon>
    </lineage>
</organism>
<dbReference type="Gene3D" id="3.40.190.80">
    <property type="match status" value="1"/>
</dbReference>
<dbReference type="EC" id="3.1.3.25" evidence="2"/>
<sequence length="262" mass="29206">MDVHAIDQFAQKTIREAGERIKHSLNETIKVMEKSSSSDLVTNMDMEIEQFFVKEVNEAYPEHRILGEEGFGDSIQHLNGVVWIVDPIDGTTNFINQHRNFCITLGVYVDGMGMLGYIYQVMTGEMIAAVQGQGATINGQPIPKLPPVRFEDALIGVNASWVAPNRHIDHERVTKLIQRVRGTRSYGSAALEISYVVTGRLDAYFSMRLSAWDVAGGMVIAQEVGAICGTLHGKPFDLMKKQPFIIANASLYKELIEDYLVK</sequence>
<evidence type="ECO:0000256" key="2">
    <source>
        <dbReference type="ARBA" id="ARBA00013106"/>
    </source>
</evidence>
<dbReference type="EMBL" id="JBHSEF010000008">
    <property type="protein sequence ID" value="MFC4353695.1"/>
    <property type="molecule type" value="Genomic_DNA"/>
</dbReference>
<keyword evidence="7" id="KW-1185">Reference proteome</keyword>
<dbReference type="Proteomes" id="UP001595733">
    <property type="component" value="Unassembled WGS sequence"/>
</dbReference>
<keyword evidence="3" id="KW-0479">Metal-binding</keyword>
<dbReference type="SUPFAM" id="SSF56655">
    <property type="entry name" value="Carbohydrate phosphatase"/>
    <property type="match status" value="1"/>
</dbReference>
<protein>
    <recommendedName>
        <fullName evidence="2">inositol-phosphate phosphatase</fullName>
        <ecNumber evidence="2">3.1.3.25</ecNumber>
    </recommendedName>
</protein>
<keyword evidence="4" id="KW-0378">Hydrolase</keyword>
<comment type="caution">
    <text evidence="6">The sequence shown here is derived from an EMBL/GenBank/DDBJ whole genome shotgun (WGS) entry which is preliminary data.</text>
</comment>
<evidence type="ECO:0000256" key="4">
    <source>
        <dbReference type="ARBA" id="ARBA00022801"/>
    </source>
</evidence>
<evidence type="ECO:0000256" key="1">
    <source>
        <dbReference type="ARBA" id="ARBA00001033"/>
    </source>
</evidence>
<dbReference type="CDD" id="cd01637">
    <property type="entry name" value="IMPase_like"/>
    <property type="match status" value="1"/>
</dbReference>
<dbReference type="PROSITE" id="PS00629">
    <property type="entry name" value="IMP_1"/>
    <property type="match status" value="1"/>
</dbReference>
<comment type="catalytic activity">
    <reaction evidence="1">
        <text>a myo-inositol phosphate + H2O = myo-inositol + phosphate</text>
        <dbReference type="Rhea" id="RHEA:24056"/>
        <dbReference type="ChEBI" id="CHEBI:15377"/>
        <dbReference type="ChEBI" id="CHEBI:17268"/>
        <dbReference type="ChEBI" id="CHEBI:43474"/>
        <dbReference type="ChEBI" id="CHEBI:84139"/>
        <dbReference type="EC" id="3.1.3.25"/>
    </reaction>
</comment>
<name>A0ABV8UT95_9BACL</name>
<dbReference type="InterPro" id="IPR020550">
    <property type="entry name" value="Inositol_monophosphatase_CS"/>
</dbReference>